<dbReference type="InterPro" id="IPR005511">
    <property type="entry name" value="SMP-30"/>
</dbReference>
<dbReference type="SUPFAM" id="SSF63829">
    <property type="entry name" value="Calcium-dependent phosphotriesterase"/>
    <property type="match status" value="1"/>
</dbReference>
<feature type="binding site" evidence="3">
    <location>
        <position position="198"/>
    </location>
    <ligand>
        <name>a divalent metal cation</name>
        <dbReference type="ChEBI" id="CHEBI:60240"/>
    </ligand>
</feature>
<dbReference type="GO" id="GO:0004341">
    <property type="term" value="F:gluconolactonase activity"/>
    <property type="evidence" value="ECO:0007669"/>
    <property type="project" value="TreeGrafter"/>
</dbReference>
<dbReference type="Proteomes" id="UP000070433">
    <property type="component" value="Chromosome"/>
</dbReference>
<dbReference type="GO" id="GO:0019853">
    <property type="term" value="P:L-ascorbic acid biosynthetic process"/>
    <property type="evidence" value="ECO:0007669"/>
    <property type="project" value="TreeGrafter"/>
</dbReference>
<dbReference type="InterPro" id="IPR013658">
    <property type="entry name" value="SGL"/>
</dbReference>
<feature type="active site" description="Proton donor/acceptor" evidence="2">
    <location>
        <position position="198"/>
    </location>
</feature>
<evidence type="ECO:0000256" key="1">
    <source>
        <dbReference type="ARBA" id="ARBA00008853"/>
    </source>
</evidence>
<evidence type="ECO:0000256" key="2">
    <source>
        <dbReference type="PIRSR" id="PIRSR605511-1"/>
    </source>
</evidence>
<dbReference type="InterPro" id="IPR011042">
    <property type="entry name" value="6-blade_b-propeller_TolB-like"/>
</dbReference>
<dbReference type="AlphaFoldDB" id="A0A127JZT7"/>
<evidence type="ECO:0000256" key="3">
    <source>
        <dbReference type="PIRSR" id="PIRSR605511-2"/>
    </source>
</evidence>
<keyword evidence="3" id="KW-0479">Metal-binding</keyword>
<reference evidence="5 6" key="1">
    <citation type="journal article" date="2014" name="Int. J. Syst. Evol. Microbiol.">
        <title>Ramlibacter solisilvae sp. nov., isolated from forest soil, and emended description of the genus Ramlibacter.</title>
        <authorList>
            <person name="Lee H.J."/>
            <person name="Lee S.H."/>
            <person name="Lee S.S."/>
            <person name="Lee J.S."/>
            <person name="Kim Y."/>
            <person name="Kim S.C."/>
            <person name="Jeon C.O."/>
        </authorList>
    </citation>
    <scope>NUCLEOTIDE SEQUENCE [LARGE SCALE GENOMIC DNA]</scope>
    <source>
        <strain evidence="5 6">5-10</strain>
    </source>
</reference>
<comment type="similarity">
    <text evidence="1">Belongs to the SMP-30/CGR1 family.</text>
</comment>
<dbReference type="PRINTS" id="PR01790">
    <property type="entry name" value="SMP30FAMILY"/>
</dbReference>
<dbReference type="GO" id="GO:0005509">
    <property type="term" value="F:calcium ion binding"/>
    <property type="evidence" value="ECO:0007669"/>
    <property type="project" value="TreeGrafter"/>
</dbReference>
<evidence type="ECO:0000313" key="5">
    <source>
        <dbReference type="EMBL" id="AMO25383.1"/>
    </source>
</evidence>
<name>A0A127JZT7_9BURK</name>
<keyword evidence="3" id="KW-0862">Zinc</keyword>
<accession>A0A127JZT7</accession>
<feature type="domain" description="SMP-30/Gluconolactonase/LRE-like region" evidence="4">
    <location>
        <begin position="1"/>
        <end position="256"/>
    </location>
</feature>
<feature type="binding site" evidence="3">
    <location>
        <position position="3"/>
    </location>
    <ligand>
        <name>a divalent metal cation</name>
        <dbReference type="ChEBI" id="CHEBI:60240"/>
    </ligand>
</feature>
<keyword evidence="6" id="KW-1185">Reference proteome</keyword>
<proteinExistence type="inferred from homology"/>
<feature type="binding site" evidence="3">
    <location>
        <position position="137"/>
    </location>
    <ligand>
        <name>a divalent metal cation</name>
        <dbReference type="ChEBI" id="CHEBI:60240"/>
    </ligand>
</feature>
<organism evidence="5 6">
    <name type="scientific">Ramlibacter tataouinensis</name>
    <dbReference type="NCBI Taxonomy" id="94132"/>
    <lineage>
        <taxon>Bacteria</taxon>
        <taxon>Pseudomonadati</taxon>
        <taxon>Pseudomonadota</taxon>
        <taxon>Betaproteobacteria</taxon>
        <taxon>Burkholderiales</taxon>
        <taxon>Comamonadaceae</taxon>
        <taxon>Ramlibacter</taxon>
    </lineage>
</organism>
<dbReference type="PANTHER" id="PTHR10907:SF47">
    <property type="entry name" value="REGUCALCIN"/>
    <property type="match status" value="1"/>
</dbReference>
<dbReference type="Gene3D" id="2.120.10.30">
    <property type="entry name" value="TolB, C-terminal domain"/>
    <property type="match status" value="1"/>
</dbReference>
<feature type="binding site" evidence="3">
    <location>
        <position position="87"/>
    </location>
    <ligand>
        <name>substrate</name>
    </ligand>
</feature>
<gene>
    <name evidence="5" type="ORF">UC35_10910</name>
</gene>
<evidence type="ECO:0000313" key="6">
    <source>
        <dbReference type="Proteomes" id="UP000070433"/>
    </source>
</evidence>
<feature type="binding site" evidence="3">
    <location>
        <position position="85"/>
    </location>
    <ligand>
        <name>substrate</name>
    </ligand>
</feature>
<dbReference type="PATRIC" id="fig|94132.3.peg.2225"/>
<sequence>MGESPFWHPAERALYWVDIPQCQIRRLGPGGATESWPMPSEPGCIAPVRGGGLVVALRDGIYRARAWQSALTCVARFSHDPALIRFNDGKADPEGRFWAGTLYEPRDARKAELYSIDLRGGQRPLVQLKAINATVANGLAWSPDASVLYWTDTTRHLIQAWDWDARSNAMRRHRVLREFAPKPAGWTPGQPGYGGRPDGAAVDQQGNYWCAMFEGARLLKLSPEGRTLAEIELPLRCPTMPCFGGEDLRTLYLTSGREKRPAEELQAMPWSGHVIAARADVPGLPVNFVSG</sequence>
<evidence type="ECO:0000259" key="4">
    <source>
        <dbReference type="Pfam" id="PF08450"/>
    </source>
</evidence>
<dbReference type="PANTHER" id="PTHR10907">
    <property type="entry name" value="REGUCALCIN"/>
    <property type="match status" value="1"/>
</dbReference>
<dbReference type="Pfam" id="PF08450">
    <property type="entry name" value="SGL"/>
    <property type="match status" value="1"/>
</dbReference>
<dbReference type="EMBL" id="CP010951">
    <property type="protein sequence ID" value="AMO25383.1"/>
    <property type="molecule type" value="Genomic_DNA"/>
</dbReference>
<comment type="cofactor">
    <cofactor evidence="3">
        <name>Zn(2+)</name>
        <dbReference type="ChEBI" id="CHEBI:29105"/>
    </cofactor>
    <text evidence="3">Binds 1 divalent metal cation per subunit.</text>
</comment>
<protein>
    <submittedName>
        <fullName evidence="5">Gluconolactonase</fullName>
    </submittedName>
</protein>